<feature type="domain" description="HTH iclR-type" evidence="1">
    <location>
        <begin position="12"/>
        <end position="43"/>
    </location>
</feature>
<comment type="caution">
    <text evidence="2">The sequence shown here is derived from an EMBL/GenBank/DDBJ whole genome shotgun (WGS) entry which is preliminary data.</text>
</comment>
<evidence type="ECO:0000313" key="2">
    <source>
        <dbReference type="EMBL" id="NOJ25304.1"/>
    </source>
</evidence>
<reference evidence="2 3" key="1">
    <citation type="submission" date="2019-09" db="EMBL/GenBank/DDBJ databases">
        <title>Draft genome sequencing and comparative genomics of hatchery-associated Vibrios.</title>
        <authorList>
            <person name="Kehlet-Delgado H."/>
            <person name="Mueller R.S."/>
        </authorList>
    </citation>
    <scope>NUCLEOTIDE SEQUENCE [LARGE SCALE GENOMIC DNA]</scope>
    <source>
        <strain evidence="2 3">09-121-3</strain>
    </source>
</reference>
<dbReference type="AlphaFoldDB" id="A0AAP6ZVR6"/>
<gene>
    <name evidence="2" type="ORF">F0238_21495</name>
</gene>
<proteinExistence type="predicted"/>
<dbReference type="EMBL" id="VTXP01000015">
    <property type="protein sequence ID" value="NOJ25304.1"/>
    <property type="molecule type" value="Genomic_DNA"/>
</dbReference>
<accession>A0AAP6ZVR6</accession>
<organism evidence="2 3">
    <name type="scientific">Vibrio coralliilyticus</name>
    <dbReference type="NCBI Taxonomy" id="190893"/>
    <lineage>
        <taxon>Bacteria</taxon>
        <taxon>Pseudomonadati</taxon>
        <taxon>Pseudomonadota</taxon>
        <taxon>Gammaproteobacteria</taxon>
        <taxon>Vibrionales</taxon>
        <taxon>Vibrionaceae</taxon>
        <taxon>Vibrio</taxon>
    </lineage>
</organism>
<dbReference type="InterPro" id="IPR005471">
    <property type="entry name" value="Tscrpt_reg_IclR_N"/>
</dbReference>
<dbReference type="Proteomes" id="UP000576645">
    <property type="component" value="Unassembled WGS sequence"/>
</dbReference>
<evidence type="ECO:0000313" key="3">
    <source>
        <dbReference type="Proteomes" id="UP000576645"/>
    </source>
</evidence>
<protein>
    <submittedName>
        <fullName evidence="2">Helix-turn-helix domain-containing protein</fullName>
    </submittedName>
</protein>
<name>A0AAP6ZVR6_9VIBR</name>
<evidence type="ECO:0000259" key="1">
    <source>
        <dbReference type="Pfam" id="PF09339"/>
    </source>
</evidence>
<dbReference type="GO" id="GO:0006355">
    <property type="term" value="P:regulation of DNA-templated transcription"/>
    <property type="evidence" value="ECO:0007669"/>
    <property type="project" value="InterPro"/>
</dbReference>
<dbReference type="RefSeq" id="WP_171353802.1">
    <property type="nucleotide sequence ID" value="NZ_VTXP01000015.1"/>
</dbReference>
<sequence>MALDLKKGSYNRLWAVLGALAVKGGNATLSELSKLSGLPRSSTEDVMKKVLDGQVPELLVKRENATFIVISWGGFLTQDKLYEIYSTHCNNG</sequence>
<dbReference type="GO" id="GO:0003677">
    <property type="term" value="F:DNA binding"/>
    <property type="evidence" value="ECO:0007669"/>
    <property type="project" value="InterPro"/>
</dbReference>
<dbReference type="Pfam" id="PF09339">
    <property type="entry name" value="HTH_IclR"/>
    <property type="match status" value="1"/>
</dbReference>